<organism evidence="1 2">
    <name type="scientific">Coemansia biformis</name>
    <dbReference type="NCBI Taxonomy" id="1286918"/>
    <lineage>
        <taxon>Eukaryota</taxon>
        <taxon>Fungi</taxon>
        <taxon>Fungi incertae sedis</taxon>
        <taxon>Zoopagomycota</taxon>
        <taxon>Kickxellomycotina</taxon>
        <taxon>Kickxellomycetes</taxon>
        <taxon>Kickxellales</taxon>
        <taxon>Kickxellaceae</taxon>
        <taxon>Coemansia</taxon>
    </lineage>
</organism>
<dbReference type="Proteomes" id="UP001143981">
    <property type="component" value="Unassembled WGS sequence"/>
</dbReference>
<proteinExistence type="predicted"/>
<evidence type="ECO:0000313" key="1">
    <source>
        <dbReference type="EMBL" id="KAJ1734366.1"/>
    </source>
</evidence>
<sequence length="919" mass="102063">MAATQSAAAVHSRVGGNPRFVQAAKALEGCILTRDLDAAWRAFMELKNLEIVLGRGEVLDELHQRLTAPTIRALLRALLPEFAVPQAPKDIDGAARRIYMYTKLLSYMVLVSKHRTSERTEDVAITLLMGQCLRRFVDARLVRTPSEAKALVSACGRISEHSSLPLQLAIFDICMLVLGAWKSGRHLLVPYLYQLGCRQWSVGNERYFQRLSALVLSFYVREHADSIGPSVIRGLLADVNQRQTRLLPYHYSMLILYFGKTGNPGEALRVFEQAMDDPEAHRAEVIYYNMFRAFGSAFAQRKRRGNDSCAAESSLADGLYDAGVRDGVDMLDEGYVTGYVDRLDDEALDAGSTTEPSEGETGQGAGRWPSRLQAAKTCMGIFQAMTNSGIDIGFRTYRELMYCMFQFDMPDKALRVFEFALEILDGTEVKAHFITLYLQLAAPTPHRRQLMLRGMLKENDDLLMAMRSFSKRTLVDQFGIFDGDLDAFASGAARPAAAAERGGEFLRRFLFRMYKARRAAAFVRCMLAGNDPTGEFKGYNFPKLRSDGSGLADVESEVVEACRRMHELRPAWLRHRDVIHALLPVLAGAACDTGADPGGVGFIRHLVAGCRDIEQFTARLDDAHIEGYDMELVNHFLRVKYLCLTFQRYAKEKAVAGGDRRGRLFWPSFMYTMSNGPIVLGDSSPLASIERDAYAREVAAAIPAAMASWAQLTDACRSHPRRHLHPNGNTVSIFSCIAGYAEDWAFGLRIWDDVFRLMGRPEAADSGGAQPLPGPAWPLEYVRTYRCYLNLAAQATLAHGHARGRVPYGQLAFGEDMLVDMLAVMDRNGVDVTSGLLCQGIAAAYRVGQIDIGGALEQWQLHRERRGLAPAGYLQQYFTSQGLPEVPAELTSVLGLVRGAAGCPRLMQLIEQKTRRRGP</sequence>
<comment type="caution">
    <text evidence="1">The sequence shown here is derived from an EMBL/GenBank/DDBJ whole genome shotgun (WGS) entry which is preliminary data.</text>
</comment>
<keyword evidence="2" id="KW-1185">Reference proteome</keyword>
<dbReference type="OrthoDB" id="5585045at2759"/>
<name>A0A9W8CZW6_9FUNG</name>
<gene>
    <name evidence="1" type="ORF">LPJ61_001116</name>
</gene>
<dbReference type="EMBL" id="JANBOI010000079">
    <property type="protein sequence ID" value="KAJ1734366.1"/>
    <property type="molecule type" value="Genomic_DNA"/>
</dbReference>
<evidence type="ECO:0000313" key="2">
    <source>
        <dbReference type="Proteomes" id="UP001143981"/>
    </source>
</evidence>
<dbReference type="AlphaFoldDB" id="A0A9W8CZW6"/>
<reference evidence="1" key="1">
    <citation type="submission" date="2022-07" db="EMBL/GenBank/DDBJ databases">
        <title>Phylogenomic reconstructions and comparative analyses of Kickxellomycotina fungi.</title>
        <authorList>
            <person name="Reynolds N.K."/>
            <person name="Stajich J.E."/>
            <person name="Barry K."/>
            <person name="Grigoriev I.V."/>
            <person name="Crous P."/>
            <person name="Smith M.E."/>
        </authorList>
    </citation>
    <scope>NUCLEOTIDE SEQUENCE</scope>
    <source>
        <strain evidence="1">BCRC 34381</strain>
    </source>
</reference>
<accession>A0A9W8CZW6</accession>
<protein>
    <submittedName>
        <fullName evidence="1">Uncharacterized protein</fullName>
    </submittedName>
</protein>